<feature type="region of interest" description="Disordered" evidence="1">
    <location>
        <begin position="203"/>
        <end position="231"/>
    </location>
</feature>
<accession>A0A9E9C9G7</accession>
<gene>
    <name evidence="2" type="ORF">OXH18_06140</name>
</gene>
<organism evidence="2 3">
    <name type="scientific">Thermocoleostomius sinensis A174</name>
    <dbReference type="NCBI Taxonomy" id="2016057"/>
    <lineage>
        <taxon>Bacteria</taxon>
        <taxon>Bacillati</taxon>
        <taxon>Cyanobacteriota</taxon>
        <taxon>Cyanophyceae</taxon>
        <taxon>Oculatellales</taxon>
        <taxon>Oculatellaceae</taxon>
        <taxon>Thermocoleostomius</taxon>
    </lineage>
</organism>
<protein>
    <submittedName>
        <fullName evidence="2">Sigma-70 family RNA polymerase sigma factor</fullName>
    </submittedName>
</protein>
<keyword evidence="3" id="KW-1185">Reference proteome</keyword>
<dbReference type="RefSeq" id="WP_268611559.1">
    <property type="nucleotide sequence ID" value="NZ_CP113797.1"/>
</dbReference>
<evidence type="ECO:0000313" key="2">
    <source>
        <dbReference type="EMBL" id="WAL61563.1"/>
    </source>
</evidence>
<evidence type="ECO:0000256" key="1">
    <source>
        <dbReference type="SAM" id="MobiDB-lite"/>
    </source>
</evidence>
<dbReference type="Proteomes" id="UP001163152">
    <property type="component" value="Chromosome"/>
</dbReference>
<sequence>MQLSTFSESHHPLVVALNHHSDRDLLTLFQRHPDRGKYFVAIFCRYAPIVHALIRHSVRSSVQADYLFAVIWRHIYYELGGLNLHEQSPDGKPNTLQNWLIHVSAVCINRVALPPVEQIHYSLQKASPPLWCYLEQALGRLHPVQRLIVLMAQTFHWSATRIAAYLQAEGEYFNVQEVNQQLQAAYQALEEVLPDDIRQIYLDPPQPEPDQSEPITSTLNASPDNAPITTPAFSFKSLEPIFE</sequence>
<name>A0A9E9C9G7_9CYAN</name>
<proteinExistence type="predicted"/>
<evidence type="ECO:0000313" key="3">
    <source>
        <dbReference type="Proteomes" id="UP001163152"/>
    </source>
</evidence>
<dbReference type="AlphaFoldDB" id="A0A9E9C9G7"/>
<feature type="compositionally biased region" description="Polar residues" evidence="1">
    <location>
        <begin position="215"/>
        <end position="231"/>
    </location>
</feature>
<dbReference type="EMBL" id="CP113797">
    <property type="protein sequence ID" value="WAL61563.1"/>
    <property type="molecule type" value="Genomic_DNA"/>
</dbReference>
<reference evidence="2" key="1">
    <citation type="submission" date="2022-12" db="EMBL/GenBank/DDBJ databases">
        <title>Polyphasic identification of a Novel Hot-Spring Cyanobacterium Ocullathermofonsia sinensis gen nov. sp. nov. and Genomic Insights on its Adaptations to the Thermal Habitat.</title>
        <authorList>
            <person name="Daroch M."/>
            <person name="Tang J."/>
            <person name="Jiang Y."/>
        </authorList>
    </citation>
    <scope>NUCLEOTIDE SEQUENCE</scope>
    <source>
        <strain evidence="2">PKUAC-SCTA174</strain>
    </source>
</reference>
<dbReference type="KEGG" id="tsin:OXH18_06140"/>